<evidence type="ECO:0000313" key="1">
    <source>
        <dbReference type="EMBL" id="JAG99459.1"/>
    </source>
</evidence>
<sequence length="41" mass="4948">MENCTHQGEKGPFGYFNILYILPQRPPPFFVIKKCVEKYWK</sequence>
<dbReference type="EMBL" id="GBXM01109117">
    <property type="protein sequence ID" value="JAG99459.1"/>
    <property type="molecule type" value="Transcribed_RNA"/>
</dbReference>
<protein>
    <submittedName>
        <fullName evidence="1">Uncharacterized protein</fullName>
    </submittedName>
</protein>
<reference evidence="1" key="1">
    <citation type="submission" date="2014-11" db="EMBL/GenBank/DDBJ databases">
        <authorList>
            <person name="Amaro Gonzalez C."/>
        </authorList>
    </citation>
    <scope>NUCLEOTIDE SEQUENCE</scope>
</reference>
<proteinExistence type="predicted"/>
<dbReference type="AlphaFoldDB" id="A0A0E9P5W6"/>
<reference evidence="1" key="2">
    <citation type="journal article" date="2015" name="Fish Shellfish Immunol.">
        <title>Early steps in the European eel (Anguilla anguilla)-Vibrio vulnificus interaction in the gills: Role of the RtxA13 toxin.</title>
        <authorList>
            <person name="Callol A."/>
            <person name="Pajuelo D."/>
            <person name="Ebbesson L."/>
            <person name="Teles M."/>
            <person name="MacKenzie S."/>
            <person name="Amaro C."/>
        </authorList>
    </citation>
    <scope>NUCLEOTIDE SEQUENCE</scope>
</reference>
<name>A0A0E9P5W6_ANGAN</name>
<organism evidence="1">
    <name type="scientific">Anguilla anguilla</name>
    <name type="common">European freshwater eel</name>
    <name type="synonym">Muraena anguilla</name>
    <dbReference type="NCBI Taxonomy" id="7936"/>
    <lineage>
        <taxon>Eukaryota</taxon>
        <taxon>Metazoa</taxon>
        <taxon>Chordata</taxon>
        <taxon>Craniata</taxon>
        <taxon>Vertebrata</taxon>
        <taxon>Euteleostomi</taxon>
        <taxon>Actinopterygii</taxon>
        <taxon>Neopterygii</taxon>
        <taxon>Teleostei</taxon>
        <taxon>Anguilliformes</taxon>
        <taxon>Anguillidae</taxon>
        <taxon>Anguilla</taxon>
    </lineage>
</organism>
<accession>A0A0E9P5W6</accession>